<name>A0ABX2ZMN3_9BACI</name>
<keyword evidence="2" id="KW-0489">Methyltransferase</keyword>
<dbReference type="GO" id="GO:0032259">
    <property type="term" value="P:methylation"/>
    <property type="evidence" value="ECO:0007669"/>
    <property type="project" value="UniProtKB-KW"/>
</dbReference>
<dbReference type="EMBL" id="MDKC01000032">
    <property type="protein sequence ID" value="ODG90980.1"/>
    <property type="molecule type" value="Genomic_DNA"/>
</dbReference>
<comment type="caution">
    <text evidence="2">The sequence shown here is derived from an EMBL/GenBank/DDBJ whole genome shotgun (WGS) entry which is preliminary data.</text>
</comment>
<dbReference type="Pfam" id="PF13847">
    <property type="entry name" value="Methyltransf_31"/>
    <property type="match status" value="1"/>
</dbReference>
<sequence>MNLIDPTLHKDWVTPHSKIWYEQIGKLYGEYTYPWNSTVKEPNGELIFNNEVFEMINNKTVLDVGCGHGEFTIKCSEKAIEIVGFDLTNDFIKSGNASKKSNMSFIVGSTKNRLPFESEQFDCAYNRKGPTSAYQELKRVVKKGGKILGLHPGDELGTELPKLFPNLFESINSEKPILKTIKQRVEISKFESVEIQVINSFEFLHTPLDVLKLRCFGQKKSLLNEIIEENLVEVKRIFEQNATNEGLPITFSCYIVRAQV</sequence>
<dbReference type="InterPro" id="IPR029063">
    <property type="entry name" value="SAM-dependent_MTases_sf"/>
</dbReference>
<proteinExistence type="predicted"/>
<dbReference type="PANTHER" id="PTHR43591">
    <property type="entry name" value="METHYLTRANSFERASE"/>
    <property type="match status" value="1"/>
</dbReference>
<feature type="domain" description="Methyltransferase" evidence="1">
    <location>
        <begin position="58"/>
        <end position="163"/>
    </location>
</feature>
<organism evidence="2 3">
    <name type="scientific">Gottfriedia luciferensis</name>
    <dbReference type="NCBI Taxonomy" id="178774"/>
    <lineage>
        <taxon>Bacteria</taxon>
        <taxon>Bacillati</taxon>
        <taxon>Bacillota</taxon>
        <taxon>Bacilli</taxon>
        <taxon>Bacillales</taxon>
        <taxon>Bacillaceae</taxon>
        <taxon>Gottfriedia</taxon>
    </lineage>
</organism>
<dbReference type="CDD" id="cd02440">
    <property type="entry name" value="AdoMet_MTases"/>
    <property type="match status" value="1"/>
</dbReference>
<evidence type="ECO:0000313" key="3">
    <source>
        <dbReference type="Proteomes" id="UP000094580"/>
    </source>
</evidence>
<dbReference type="SUPFAM" id="SSF53335">
    <property type="entry name" value="S-adenosyl-L-methionine-dependent methyltransferases"/>
    <property type="match status" value="1"/>
</dbReference>
<dbReference type="InterPro" id="IPR025714">
    <property type="entry name" value="Methyltranfer_dom"/>
</dbReference>
<protein>
    <submittedName>
        <fullName evidence="2">Methyltransferase type 11</fullName>
    </submittedName>
</protein>
<accession>A0ABX2ZMN3</accession>
<keyword evidence="2" id="KW-0808">Transferase</keyword>
<reference evidence="2 3" key="1">
    <citation type="submission" date="2016-07" db="EMBL/GenBank/DDBJ databases">
        <authorList>
            <person name="Townsley L."/>
            <person name="Shank E.A."/>
        </authorList>
    </citation>
    <scope>NUCLEOTIDE SEQUENCE [LARGE SCALE GENOMIC DNA]</scope>
    <source>
        <strain evidence="2 3">CH01</strain>
    </source>
</reference>
<dbReference type="Gene3D" id="3.40.50.150">
    <property type="entry name" value="Vaccinia Virus protein VP39"/>
    <property type="match status" value="1"/>
</dbReference>
<evidence type="ECO:0000259" key="1">
    <source>
        <dbReference type="Pfam" id="PF13847"/>
    </source>
</evidence>
<gene>
    <name evidence="2" type="ORF">BED47_08045</name>
</gene>
<dbReference type="Proteomes" id="UP000094580">
    <property type="component" value="Unassembled WGS sequence"/>
</dbReference>
<dbReference type="RefSeq" id="WP_069034374.1">
    <property type="nucleotide sequence ID" value="NZ_MDKC01000032.1"/>
</dbReference>
<evidence type="ECO:0000313" key="2">
    <source>
        <dbReference type="EMBL" id="ODG90980.1"/>
    </source>
</evidence>
<keyword evidence="3" id="KW-1185">Reference proteome</keyword>
<dbReference type="GO" id="GO:0008168">
    <property type="term" value="F:methyltransferase activity"/>
    <property type="evidence" value="ECO:0007669"/>
    <property type="project" value="UniProtKB-KW"/>
</dbReference>